<feature type="domain" description="UspA" evidence="2">
    <location>
        <begin position="155"/>
        <end position="277"/>
    </location>
</feature>
<dbReference type="InterPro" id="IPR006015">
    <property type="entry name" value="Universal_stress_UspA"/>
</dbReference>
<dbReference type="KEGG" id="abf:AMK58_12095"/>
<evidence type="ECO:0000313" key="3">
    <source>
        <dbReference type="EMBL" id="MDX5954900.1"/>
    </source>
</evidence>
<dbReference type="InterPro" id="IPR006016">
    <property type="entry name" value="UspA"/>
</dbReference>
<evidence type="ECO:0000256" key="1">
    <source>
        <dbReference type="ARBA" id="ARBA00008791"/>
    </source>
</evidence>
<evidence type="ECO:0000313" key="5">
    <source>
        <dbReference type="Proteomes" id="UP000298774"/>
    </source>
</evidence>
<evidence type="ECO:0000313" key="6">
    <source>
        <dbReference type="Proteomes" id="UP001277471"/>
    </source>
</evidence>
<dbReference type="EMBL" id="JAWXYC010000004">
    <property type="protein sequence ID" value="MDX5954900.1"/>
    <property type="molecule type" value="Genomic_DNA"/>
</dbReference>
<organism evidence="4 5">
    <name type="scientific">Azospirillum brasilense</name>
    <dbReference type="NCBI Taxonomy" id="192"/>
    <lineage>
        <taxon>Bacteria</taxon>
        <taxon>Pseudomonadati</taxon>
        <taxon>Pseudomonadota</taxon>
        <taxon>Alphaproteobacteria</taxon>
        <taxon>Rhodospirillales</taxon>
        <taxon>Azospirillaceae</taxon>
        <taxon>Azospirillum</taxon>
    </lineage>
</organism>
<evidence type="ECO:0000313" key="4">
    <source>
        <dbReference type="EMBL" id="QCO08689.1"/>
    </source>
</evidence>
<sequence length="279" mass="30063">MALKDLLVVVDDTAAAAARIDAAAQLAARTDGHITGLYPVVPLTLPGYVEAELPDEVRAMQRGYTENQTARAEALFADAVRRNGLTDRSEWRVLYGHPTDSAALHGRYADVVVVGQADPHRDRDRPIAVPQDLVFECGRPLLVVPYAGSFPHIGERVLVAWNGSREAARAVADAMPILTAAKRVVVMAVNPKAGPAGIGDEPGADIAKHLSRHGCRVEATHIVTDQIDPGDTLLNTVADESCDLLVMGAYGRSRLREQVLGGMTRYMLEHMTVPVLMSH</sequence>
<dbReference type="EMBL" id="CP032339">
    <property type="protein sequence ID" value="QCO08689.1"/>
    <property type="molecule type" value="Genomic_DNA"/>
</dbReference>
<dbReference type="RefSeq" id="WP_035675501.1">
    <property type="nucleotide sequence ID" value="NZ_CP012914.1"/>
</dbReference>
<dbReference type="Proteomes" id="UP001277471">
    <property type="component" value="Unassembled WGS sequence"/>
</dbReference>
<dbReference type="AlphaFoldDB" id="A0A0P0F9K2"/>
<proteinExistence type="inferred from homology"/>
<keyword evidence="6" id="KW-1185">Reference proteome</keyword>
<protein>
    <submittedName>
        <fullName evidence="4">Universal stress protein</fullName>
    </submittedName>
</protein>
<dbReference type="Proteomes" id="UP000298774">
    <property type="component" value="Chromosome"/>
</dbReference>
<evidence type="ECO:0000259" key="2">
    <source>
        <dbReference type="Pfam" id="PF00582"/>
    </source>
</evidence>
<dbReference type="PRINTS" id="PR01438">
    <property type="entry name" value="UNVRSLSTRESS"/>
</dbReference>
<gene>
    <name evidence="4" type="ORF">D3868_06305</name>
    <name evidence="3" type="ORF">SIM66_27400</name>
</gene>
<name>A0A0P0F9K2_AZOBR</name>
<dbReference type="CDD" id="cd00293">
    <property type="entry name" value="USP-like"/>
    <property type="match status" value="1"/>
</dbReference>
<reference evidence="3 6" key="2">
    <citation type="submission" date="2023-11" db="EMBL/GenBank/DDBJ databases">
        <title>MicrobeMod: A computational toolkit for identifying prokaryotic methylation and restriction-modification with nanopore sequencing.</title>
        <authorList>
            <person name="Crits-Christoph A."/>
            <person name="Kang S.C."/>
            <person name="Lee H."/>
            <person name="Ostrov N."/>
        </authorList>
    </citation>
    <scope>NUCLEOTIDE SEQUENCE [LARGE SCALE GENOMIC DNA]</scope>
    <source>
        <strain evidence="3 6">ATCC 29145</strain>
    </source>
</reference>
<dbReference type="PANTHER" id="PTHR46268:SF15">
    <property type="entry name" value="UNIVERSAL STRESS PROTEIN HP_0031"/>
    <property type="match status" value="1"/>
</dbReference>
<accession>A0A0P0F9K2</accession>
<dbReference type="SUPFAM" id="SSF52402">
    <property type="entry name" value="Adenine nucleotide alpha hydrolases-like"/>
    <property type="match status" value="2"/>
</dbReference>
<comment type="similarity">
    <text evidence="1">Belongs to the universal stress protein A family.</text>
</comment>
<dbReference type="PANTHER" id="PTHR46268">
    <property type="entry name" value="STRESS RESPONSE PROTEIN NHAX"/>
    <property type="match status" value="1"/>
</dbReference>
<dbReference type="Pfam" id="PF00582">
    <property type="entry name" value="Usp"/>
    <property type="match status" value="1"/>
</dbReference>
<dbReference type="GeneID" id="56452230"/>
<reference evidence="4 5" key="1">
    <citation type="submission" date="2018-09" db="EMBL/GenBank/DDBJ databases">
        <title>Whole genome based analysis of evolution and adaptive divergence in Indian and Brazilian strains of Azospirillum brasilense.</title>
        <authorList>
            <person name="Singh C."/>
            <person name="Tripathi A.K."/>
        </authorList>
    </citation>
    <scope>NUCLEOTIDE SEQUENCE [LARGE SCALE GENOMIC DNA]</scope>
    <source>
        <strain evidence="4 5">MTCC4038</strain>
    </source>
</reference>
<dbReference type="Gene3D" id="3.40.50.12370">
    <property type="match status" value="1"/>
</dbReference>